<dbReference type="InterPro" id="IPR003661">
    <property type="entry name" value="HisK_dim/P_dom"/>
</dbReference>
<name>A0A371ITF1_9FIRM</name>
<keyword evidence="5" id="KW-0808">Transferase</keyword>
<dbReference type="SMART" id="SM00387">
    <property type="entry name" value="HATPase_c"/>
    <property type="match status" value="1"/>
</dbReference>
<comment type="subcellular location">
    <subcellularLocation>
        <location evidence="2">Membrane</location>
    </subcellularLocation>
</comment>
<dbReference type="PROSITE" id="PS50109">
    <property type="entry name" value="HIS_KIN"/>
    <property type="match status" value="1"/>
</dbReference>
<evidence type="ECO:0000256" key="5">
    <source>
        <dbReference type="ARBA" id="ARBA00022679"/>
    </source>
</evidence>
<keyword evidence="9" id="KW-1133">Transmembrane helix</keyword>
<feature type="coiled-coil region" evidence="8">
    <location>
        <begin position="247"/>
        <end position="281"/>
    </location>
</feature>
<evidence type="ECO:0000256" key="1">
    <source>
        <dbReference type="ARBA" id="ARBA00000085"/>
    </source>
</evidence>
<dbReference type="FunFam" id="3.30.565.10:FF:000006">
    <property type="entry name" value="Sensor histidine kinase WalK"/>
    <property type="match status" value="1"/>
</dbReference>
<keyword evidence="9" id="KW-0472">Membrane</keyword>
<sequence length="412" mass="48054">MINKNVFSNTKNRLIKINIAVVGSFLIIFSIFIFIYFKGLTYKSIDSKIEDELESITIQLVKTSFFNPVTLKDPSNMVYVYENDRIRYYTQNGYFDEVLPNKKENKENSFFTYSKKGYTFRELNISVSKYDIQIIRNINSEMNSLKQLMFVLIIGVLFSVLITYYIALYLTKKALIPIETAWNNQAKFIQDASHELRTPISIVSSKLESMLKSPNNTVNDEVETIADAMKETRRVKKMISDLLSLTKEDYITKLNIEKVDIEELLQEITNNYIDIAEIQNKEFKLICEIEDKFIYTDISKLRQLILIFIDNAFKYTKENDRIEINLNEEDNNINIDIRDTGIGIKEEEIPFIFDRFFRSENMRNQDIDGSGIGLSIAKMISLNLDCKLKVKSILGDGTKFKIIIPRKLINRK</sequence>
<dbReference type="PRINTS" id="PR00344">
    <property type="entry name" value="BCTRLSENSOR"/>
</dbReference>
<keyword evidence="9" id="KW-0812">Transmembrane</keyword>
<proteinExistence type="predicted"/>
<dbReference type="SUPFAM" id="SSF47384">
    <property type="entry name" value="Homodimeric domain of signal transducing histidine kinase"/>
    <property type="match status" value="1"/>
</dbReference>
<keyword evidence="6 11" id="KW-0418">Kinase</keyword>
<comment type="catalytic activity">
    <reaction evidence="1">
        <text>ATP + protein L-histidine = ADP + protein N-phospho-L-histidine.</text>
        <dbReference type="EC" id="2.7.13.3"/>
    </reaction>
</comment>
<dbReference type="AlphaFoldDB" id="A0A371ITF1"/>
<evidence type="ECO:0000313" key="12">
    <source>
        <dbReference type="Proteomes" id="UP000243494"/>
    </source>
</evidence>
<evidence type="ECO:0000256" key="6">
    <source>
        <dbReference type="ARBA" id="ARBA00022777"/>
    </source>
</evidence>
<dbReference type="InterPro" id="IPR003594">
    <property type="entry name" value="HATPase_dom"/>
</dbReference>
<dbReference type="PANTHER" id="PTHR45453:SF1">
    <property type="entry name" value="PHOSPHATE REGULON SENSOR PROTEIN PHOR"/>
    <property type="match status" value="1"/>
</dbReference>
<keyword evidence="7" id="KW-0902">Two-component regulatory system</keyword>
<dbReference type="PANTHER" id="PTHR45453">
    <property type="entry name" value="PHOSPHATE REGULON SENSOR PROTEIN PHOR"/>
    <property type="match status" value="1"/>
</dbReference>
<evidence type="ECO:0000256" key="3">
    <source>
        <dbReference type="ARBA" id="ARBA00012438"/>
    </source>
</evidence>
<evidence type="ECO:0000256" key="9">
    <source>
        <dbReference type="SAM" id="Phobius"/>
    </source>
</evidence>
<dbReference type="OrthoDB" id="9813151at2"/>
<keyword evidence="4" id="KW-0597">Phosphoprotein</keyword>
<dbReference type="InterPro" id="IPR005467">
    <property type="entry name" value="His_kinase_dom"/>
</dbReference>
<evidence type="ECO:0000259" key="10">
    <source>
        <dbReference type="PROSITE" id="PS50109"/>
    </source>
</evidence>
<dbReference type="GO" id="GO:0005886">
    <property type="term" value="C:plasma membrane"/>
    <property type="evidence" value="ECO:0007669"/>
    <property type="project" value="TreeGrafter"/>
</dbReference>
<keyword evidence="12" id="KW-1185">Reference proteome</keyword>
<dbReference type="InterPro" id="IPR036097">
    <property type="entry name" value="HisK_dim/P_sf"/>
</dbReference>
<dbReference type="EC" id="2.7.13.3" evidence="3"/>
<evidence type="ECO:0000256" key="7">
    <source>
        <dbReference type="ARBA" id="ARBA00023012"/>
    </source>
</evidence>
<accession>A0A371ITF1</accession>
<dbReference type="SMART" id="SM00388">
    <property type="entry name" value="HisKA"/>
    <property type="match status" value="1"/>
</dbReference>
<keyword evidence="8" id="KW-0175">Coiled coil</keyword>
<dbReference type="GO" id="GO:0004721">
    <property type="term" value="F:phosphoprotein phosphatase activity"/>
    <property type="evidence" value="ECO:0007669"/>
    <property type="project" value="TreeGrafter"/>
</dbReference>
<dbReference type="Gene3D" id="3.30.565.10">
    <property type="entry name" value="Histidine kinase-like ATPase, C-terminal domain"/>
    <property type="match status" value="1"/>
</dbReference>
<dbReference type="InterPro" id="IPR050351">
    <property type="entry name" value="BphY/WalK/GraS-like"/>
</dbReference>
<organism evidence="11 12">
    <name type="scientific">Romboutsia maritimum</name>
    <dbReference type="NCBI Taxonomy" id="2020948"/>
    <lineage>
        <taxon>Bacteria</taxon>
        <taxon>Bacillati</taxon>
        <taxon>Bacillota</taxon>
        <taxon>Clostridia</taxon>
        <taxon>Peptostreptococcales</taxon>
        <taxon>Peptostreptococcaceae</taxon>
        <taxon>Romboutsia</taxon>
    </lineage>
</organism>
<dbReference type="Gene3D" id="1.10.287.130">
    <property type="match status" value="1"/>
</dbReference>
<feature type="transmembrane region" description="Helical" evidence="9">
    <location>
        <begin position="15"/>
        <end position="37"/>
    </location>
</feature>
<evidence type="ECO:0000256" key="8">
    <source>
        <dbReference type="SAM" id="Coils"/>
    </source>
</evidence>
<dbReference type="GO" id="GO:0000155">
    <property type="term" value="F:phosphorelay sensor kinase activity"/>
    <property type="evidence" value="ECO:0007669"/>
    <property type="project" value="InterPro"/>
</dbReference>
<protein>
    <recommendedName>
        <fullName evidence="3">histidine kinase</fullName>
        <ecNumber evidence="3">2.7.13.3</ecNumber>
    </recommendedName>
</protein>
<dbReference type="EMBL" id="NOJZ02000008">
    <property type="protein sequence ID" value="RDY23762.1"/>
    <property type="molecule type" value="Genomic_DNA"/>
</dbReference>
<feature type="domain" description="Histidine kinase" evidence="10">
    <location>
        <begin position="191"/>
        <end position="408"/>
    </location>
</feature>
<feature type="transmembrane region" description="Helical" evidence="9">
    <location>
        <begin position="148"/>
        <end position="170"/>
    </location>
</feature>
<dbReference type="CDD" id="cd00082">
    <property type="entry name" value="HisKA"/>
    <property type="match status" value="1"/>
</dbReference>
<evidence type="ECO:0000256" key="2">
    <source>
        <dbReference type="ARBA" id="ARBA00004370"/>
    </source>
</evidence>
<dbReference type="GO" id="GO:0016036">
    <property type="term" value="P:cellular response to phosphate starvation"/>
    <property type="evidence" value="ECO:0007669"/>
    <property type="project" value="TreeGrafter"/>
</dbReference>
<dbReference type="Pfam" id="PF00512">
    <property type="entry name" value="HisKA"/>
    <property type="match status" value="1"/>
</dbReference>
<evidence type="ECO:0000256" key="4">
    <source>
        <dbReference type="ARBA" id="ARBA00022553"/>
    </source>
</evidence>
<dbReference type="SUPFAM" id="SSF55874">
    <property type="entry name" value="ATPase domain of HSP90 chaperone/DNA topoisomerase II/histidine kinase"/>
    <property type="match status" value="1"/>
</dbReference>
<dbReference type="Proteomes" id="UP000243494">
    <property type="component" value="Unassembled WGS sequence"/>
</dbReference>
<gene>
    <name evidence="11" type="ORF">CHF27_006465</name>
</gene>
<dbReference type="InterPro" id="IPR004358">
    <property type="entry name" value="Sig_transdc_His_kin-like_C"/>
</dbReference>
<dbReference type="Pfam" id="PF02518">
    <property type="entry name" value="HATPase_c"/>
    <property type="match status" value="1"/>
</dbReference>
<comment type="caution">
    <text evidence="11">The sequence shown here is derived from an EMBL/GenBank/DDBJ whole genome shotgun (WGS) entry which is preliminary data.</text>
</comment>
<dbReference type="RefSeq" id="WP_095404462.1">
    <property type="nucleotide sequence ID" value="NZ_NOJZ02000008.1"/>
</dbReference>
<reference evidence="11 12" key="1">
    <citation type="journal article" date="2017" name="Genome Announc.">
        <title>Draft Genome Sequence of Romboutsia maritimum sp. nov. Strain CCRI-22766(T), Isolated from Coastal Estuarine Mud.</title>
        <authorList>
            <person name="Maheux A.F."/>
            <person name="Boudreau D.K."/>
            <person name="Berube E."/>
            <person name="Boissinot M."/>
            <person name="Raymond F."/>
            <person name="Brodeur S."/>
            <person name="Corbeil J."/>
            <person name="Brightwell G."/>
            <person name="Broda D."/>
            <person name="Omar R.F."/>
            <person name="Bergeron M.G."/>
        </authorList>
    </citation>
    <scope>NUCLEOTIDE SEQUENCE [LARGE SCALE GENOMIC DNA]</scope>
    <source>
        <strain evidence="11 12">CCRI-22766</strain>
    </source>
</reference>
<dbReference type="InterPro" id="IPR036890">
    <property type="entry name" value="HATPase_C_sf"/>
</dbReference>
<evidence type="ECO:0000313" key="11">
    <source>
        <dbReference type="EMBL" id="RDY23762.1"/>
    </source>
</evidence>